<name>A0A7L2MYE2_9PASS</name>
<dbReference type="Proteomes" id="UP000587697">
    <property type="component" value="Unassembled WGS sequence"/>
</dbReference>
<reference evidence="3 4" key="1">
    <citation type="submission" date="2019-09" db="EMBL/GenBank/DDBJ databases">
        <title>Bird 10,000 Genomes (B10K) Project - Family phase.</title>
        <authorList>
            <person name="Zhang G."/>
        </authorList>
    </citation>
    <scope>NUCLEOTIDE SEQUENCE [LARGE SCALE GENOMIC DNA]</scope>
    <source>
        <strain evidence="3">B10K-DU-002-26</strain>
        <tissue evidence="3">Muscle</tissue>
    </source>
</reference>
<organism evidence="3 4">
    <name type="scientific">Rhadina sibilatrix</name>
    <dbReference type="NCBI Taxonomy" id="2585818"/>
    <lineage>
        <taxon>Eukaryota</taxon>
        <taxon>Metazoa</taxon>
        <taxon>Chordata</taxon>
        <taxon>Craniata</taxon>
        <taxon>Vertebrata</taxon>
        <taxon>Euteleostomi</taxon>
        <taxon>Archelosauria</taxon>
        <taxon>Archosauria</taxon>
        <taxon>Dinosauria</taxon>
        <taxon>Saurischia</taxon>
        <taxon>Theropoda</taxon>
        <taxon>Coelurosauria</taxon>
        <taxon>Aves</taxon>
        <taxon>Neognathae</taxon>
        <taxon>Neoaves</taxon>
        <taxon>Telluraves</taxon>
        <taxon>Australaves</taxon>
        <taxon>Passeriformes</taxon>
        <taxon>Sylvioidea</taxon>
        <taxon>Phylloscopidae</taxon>
        <taxon>Rhadina</taxon>
    </lineage>
</organism>
<dbReference type="InterPro" id="IPR013098">
    <property type="entry name" value="Ig_I-set"/>
</dbReference>
<evidence type="ECO:0000313" key="3">
    <source>
        <dbReference type="EMBL" id="NXR65010.1"/>
    </source>
</evidence>
<gene>
    <name evidence="3" type="primary">Axl</name>
    <name evidence="3" type="ORF">RHASIB_R15221</name>
</gene>
<dbReference type="Pfam" id="PF07679">
    <property type="entry name" value="I-set"/>
    <property type="match status" value="1"/>
</dbReference>
<keyword evidence="1" id="KW-0472">Membrane</keyword>
<keyword evidence="1" id="KW-0812">Transmembrane</keyword>
<protein>
    <submittedName>
        <fullName evidence="3">UFO kinase</fullName>
    </submittedName>
</protein>
<proteinExistence type="predicted"/>
<feature type="domain" description="Ig-like" evidence="2">
    <location>
        <begin position="21"/>
        <end position="112"/>
    </location>
</feature>
<keyword evidence="3" id="KW-0808">Transferase</keyword>
<dbReference type="GO" id="GO:0016301">
    <property type="term" value="F:kinase activity"/>
    <property type="evidence" value="ECO:0007669"/>
    <property type="project" value="UniProtKB-KW"/>
</dbReference>
<dbReference type="InterPro" id="IPR003598">
    <property type="entry name" value="Ig_sub2"/>
</dbReference>
<dbReference type="InterPro" id="IPR036179">
    <property type="entry name" value="Ig-like_dom_sf"/>
</dbReference>
<dbReference type="AlphaFoldDB" id="A0A7L2MYE2"/>
<dbReference type="Gene3D" id="2.60.40.10">
    <property type="entry name" value="Immunoglobulins"/>
    <property type="match status" value="1"/>
</dbReference>
<keyword evidence="3" id="KW-0418">Kinase</keyword>
<dbReference type="SMART" id="SM00408">
    <property type="entry name" value="IGc2"/>
    <property type="match status" value="1"/>
</dbReference>
<comment type="caution">
    <text evidence="3">The sequence shown here is derived from an EMBL/GenBank/DDBJ whole genome shotgun (WGS) entry which is preliminary data.</text>
</comment>
<dbReference type="PROSITE" id="PS50835">
    <property type="entry name" value="IG_LIKE"/>
    <property type="match status" value="1"/>
</dbReference>
<feature type="non-terminal residue" evidence="3">
    <location>
        <position position="1"/>
    </location>
</feature>
<feature type="non-terminal residue" evidence="3">
    <location>
        <position position="112"/>
    </location>
</feature>
<evidence type="ECO:0000256" key="1">
    <source>
        <dbReference type="SAM" id="Phobius"/>
    </source>
</evidence>
<accession>A0A7L2MYE2</accession>
<dbReference type="InterPro" id="IPR013783">
    <property type="entry name" value="Ig-like_fold"/>
</dbReference>
<evidence type="ECO:0000313" key="4">
    <source>
        <dbReference type="Proteomes" id="UP000587697"/>
    </source>
</evidence>
<dbReference type="EMBL" id="VWYO01015777">
    <property type="protein sequence ID" value="NXR65010.1"/>
    <property type="molecule type" value="Genomic_DNA"/>
</dbReference>
<keyword evidence="1" id="KW-1133">Transmembrane helix</keyword>
<keyword evidence="4" id="KW-1185">Reference proteome</keyword>
<dbReference type="SUPFAM" id="SSF48726">
    <property type="entry name" value="Immunoglobulin"/>
    <property type="match status" value="1"/>
</dbReference>
<feature type="transmembrane region" description="Helical" evidence="1">
    <location>
        <begin position="6"/>
        <end position="26"/>
    </location>
</feature>
<sequence length="112" mass="11849">SLSPDFIVMFIFIFGAVAAAPALSFLEQPRNSSGALGGALRLRCRVRGAGPGPPPELGWEREGAPIDGDSDLAQVALPEGAWLATSQLRLSGLSLSDQGRYRCWARRGSGPR</sequence>
<dbReference type="InterPro" id="IPR007110">
    <property type="entry name" value="Ig-like_dom"/>
</dbReference>
<evidence type="ECO:0000259" key="2">
    <source>
        <dbReference type="PROSITE" id="PS50835"/>
    </source>
</evidence>